<evidence type="ECO:0000313" key="2">
    <source>
        <dbReference type="EMBL" id="MFD1460357.1"/>
    </source>
</evidence>
<name>A0ABW4D6L5_9BACL</name>
<dbReference type="Proteomes" id="UP001597340">
    <property type="component" value="Unassembled WGS sequence"/>
</dbReference>
<proteinExistence type="predicted"/>
<keyword evidence="1" id="KW-0472">Membrane</keyword>
<feature type="transmembrane region" description="Helical" evidence="1">
    <location>
        <begin position="52"/>
        <end position="73"/>
    </location>
</feature>
<accession>A0ABW4D6L5</accession>
<comment type="caution">
    <text evidence="2">The sequence shown here is derived from an EMBL/GenBank/DDBJ whole genome shotgun (WGS) entry which is preliminary data.</text>
</comment>
<gene>
    <name evidence="2" type="ORF">ACFQ5D_02605</name>
</gene>
<dbReference type="EMBL" id="JBHTNZ010000002">
    <property type="protein sequence ID" value="MFD1460357.1"/>
    <property type="molecule type" value="Genomic_DNA"/>
</dbReference>
<dbReference type="InterPro" id="IPR021257">
    <property type="entry name" value="DUF2809"/>
</dbReference>
<feature type="transmembrane region" description="Helical" evidence="1">
    <location>
        <begin position="80"/>
        <end position="98"/>
    </location>
</feature>
<reference evidence="3" key="1">
    <citation type="journal article" date="2019" name="Int. J. Syst. Evol. Microbiol.">
        <title>The Global Catalogue of Microorganisms (GCM) 10K type strain sequencing project: providing services to taxonomists for standard genome sequencing and annotation.</title>
        <authorList>
            <consortium name="The Broad Institute Genomics Platform"/>
            <consortium name="The Broad Institute Genome Sequencing Center for Infectious Disease"/>
            <person name="Wu L."/>
            <person name="Ma J."/>
        </authorList>
    </citation>
    <scope>NUCLEOTIDE SEQUENCE [LARGE SCALE GENOMIC DNA]</scope>
    <source>
        <strain evidence="3">CCM 9147</strain>
    </source>
</reference>
<organism evidence="2 3">
    <name type="scientific">Paenibacillus farraposensis</name>
    <dbReference type="NCBI Taxonomy" id="2807095"/>
    <lineage>
        <taxon>Bacteria</taxon>
        <taxon>Bacillati</taxon>
        <taxon>Bacillota</taxon>
        <taxon>Bacilli</taxon>
        <taxon>Bacillales</taxon>
        <taxon>Paenibacillaceae</taxon>
        <taxon>Paenibacillus</taxon>
    </lineage>
</organism>
<sequence length="165" mass="18625">MSVRKSIDRQVYRSKQVKFRWRIRAVYLSAVLVAILLGLGSRVFSSRLPDFVTSHFGDALWACMIYFGLRLLWPDRQLSVALWGGLLFCFAVEFSQLYQSPWINHIRATTLGGLVLGKGFLTVDLIRYTVGIAVSWSLDQGCQNLVGIATRIGDDKSLKSHKSLK</sequence>
<feature type="transmembrane region" description="Helical" evidence="1">
    <location>
        <begin position="21"/>
        <end position="40"/>
    </location>
</feature>
<keyword evidence="1" id="KW-0812">Transmembrane</keyword>
<evidence type="ECO:0000256" key="1">
    <source>
        <dbReference type="SAM" id="Phobius"/>
    </source>
</evidence>
<keyword evidence="1" id="KW-1133">Transmembrane helix</keyword>
<dbReference type="RefSeq" id="WP_229526333.1">
    <property type="nucleotide sequence ID" value="NZ_JAFFQR010000112.1"/>
</dbReference>
<dbReference type="Pfam" id="PF10990">
    <property type="entry name" value="DUF2809"/>
    <property type="match status" value="1"/>
</dbReference>
<protein>
    <submittedName>
        <fullName evidence="2">DUF2809 domain-containing protein</fullName>
    </submittedName>
</protein>
<evidence type="ECO:0000313" key="3">
    <source>
        <dbReference type="Proteomes" id="UP001597340"/>
    </source>
</evidence>
<keyword evidence="3" id="KW-1185">Reference proteome</keyword>